<evidence type="ECO:0000256" key="1">
    <source>
        <dbReference type="SAM" id="MobiDB-lite"/>
    </source>
</evidence>
<sequence length="157" mass="18038">MIVYSILIEIKIDIGEIIFNDFIIRHSDKLRKKYVAYPRFISYMLKRLLNSDYTQDTILGSTASVLIKPDTIPAIQSCGDFETFMEDSYDNLKDFSDEEIFKVEEEMETDMPHALEEPSQPPPSTDKLTLSNENYSPPPESSQPEQSLPEATHLEEP</sequence>
<evidence type="ECO:0000313" key="2">
    <source>
        <dbReference type="EMBL" id="GEU62321.1"/>
    </source>
</evidence>
<organism evidence="2">
    <name type="scientific">Tanacetum cinerariifolium</name>
    <name type="common">Dalmatian daisy</name>
    <name type="synonym">Chrysanthemum cinerariifolium</name>
    <dbReference type="NCBI Taxonomy" id="118510"/>
    <lineage>
        <taxon>Eukaryota</taxon>
        <taxon>Viridiplantae</taxon>
        <taxon>Streptophyta</taxon>
        <taxon>Embryophyta</taxon>
        <taxon>Tracheophyta</taxon>
        <taxon>Spermatophyta</taxon>
        <taxon>Magnoliopsida</taxon>
        <taxon>eudicotyledons</taxon>
        <taxon>Gunneridae</taxon>
        <taxon>Pentapetalae</taxon>
        <taxon>asterids</taxon>
        <taxon>campanulids</taxon>
        <taxon>Asterales</taxon>
        <taxon>Asteraceae</taxon>
        <taxon>Asteroideae</taxon>
        <taxon>Anthemideae</taxon>
        <taxon>Anthemidinae</taxon>
        <taxon>Tanacetum</taxon>
    </lineage>
</organism>
<proteinExistence type="predicted"/>
<accession>A0A6L2LKH5</accession>
<comment type="caution">
    <text evidence="2">The sequence shown here is derived from an EMBL/GenBank/DDBJ whole genome shotgun (WGS) entry which is preliminary data.</text>
</comment>
<dbReference type="AlphaFoldDB" id="A0A6L2LKH5"/>
<gene>
    <name evidence="2" type="ORF">Tci_034299</name>
</gene>
<feature type="region of interest" description="Disordered" evidence="1">
    <location>
        <begin position="105"/>
        <end position="157"/>
    </location>
</feature>
<dbReference type="EMBL" id="BKCJ010004653">
    <property type="protein sequence ID" value="GEU62321.1"/>
    <property type="molecule type" value="Genomic_DNA"/>
</dbReference>
<name>A0A6L2LKH5_TANCI</name>
<protein>
    <submittedName>
        <fullName evidence="2">Uncharacterized protein</fullName>
    </submittedName>
</protein>
<feature type="compositionally biased region" description="Basic and acidic residues" evidence="1">
    <location>
        <begin position="105"/>
        <end position="116"/>
    </location>
</feature>
<reference evidence="2" key="1">
    <citation type="journal article" date="2019" name="Sci. Rep.">
        <title>Draft genome of Tanacetum cinerariifolium, the natural source of mosquito coil.</title>
        <authorList>
            <person name="Yamashiro T."/>
            <person name="Shiraishi A."/>
            <person name="Satake H."/>
            <person name="Nakayama K."/>
        </authorList>
    </citation>
    <scope>NUCLEOTIDE SEQUENCE</scope>
</reference>